<reference evidence="2" key="2">
    <citation type="submission" date="2018-03" db="EMBL/GenBank/DDBJ databases">
        <title>The Triticum urartu genome reveals the dynamic nature of wheat genome evolution.</title>
        <authorList>
            <person name="Ling H."/>
            <person name="Ma B."/>
            <person name="Shi X."/>
            <person name="Liu H."/>
            <person name="Dong L."/>
            <person name="Sun H."/>
            <person name="Cao Y."/>
            <person name="Gao Q."/>
            <person name="Zheng S."/>
            <person name="Li Y."/>
            <person name="Yu Y."/>
            <person name="Du H."/>
            <person name="Qi M."/>
            <person name="Li Y."/>
            <person name="Yu H."/>
            <person name="Cui Y."/>
            <person name="Wang N."/>
            <person name="Chen C."/>
            <person name="Wu H."/>
            <person name="Zhao Y."/>
            <person name="Zhang J."/>
            <person name="Li Y."/>
            <person name="Zhou W."/>
            <person name="Zhang B."/>
            <person name="Hu W."/>
            <person name="Eijk M."/>
            <person name="Tang J."/>
            <person name="Witsenboer H."/>
            <person name="Zhao S."/>
            <person name="Li Z."/>
            <person name="Zhang A."/>
            <person name="Wang D."/>
            <person name="Liang C."/>
        </authorList>
    </citation>
    <scope>NUCLEOTIDE SEQUENCE [LARGE SCALE GENOMIC DNA]</scope>
    <source>
        <strain evidence="2">cv. G1812</strain>
    </source>
</reference>
<keyword evidence="3" id="KW-1185">Reference proteome</keyword>
<evidence type="ECO:0000313" key="3">
    <source>
        <dbReference type="Proteomes" id="UP000015106"/>
    </source>
</evidence>
<feature type="compositionally biased region" description="Low complexity" evidence="1">
    <location>
        <begin position="68"/>
        <end position="89"/>
    </location>
</feature>
<feature type="region of interest" description="Disordered" evidence="1">
    <location>
        <begin position="67"/>
        <end position="200"/>
    </location>
</feature>
<evidence type="ECO:0000313" key="2">
    <source>
        <dbReference type="EnsemblPlants" id="TuG1812G0200001702.01.T01"/>
    </source>
</evidence>
<organism evidence="2 3">
    <name type="scientific">Triticum urartu</name>
    <name type="common">Red wild einkorn</name>
    <name type="synonym">Crithodium urartu</name>
    <dbReference type="NCBI Taxonomy" id="4572"/>
    <lineage>
        <taxon>Eukaryota</taxon>
        <taxon>Viridiplantae</taxon>
        <taxon>Streptophyta</taxon>
        <taxon>Embryophyta</taxon>
        <taxon>Tracheophyta</taxon>
        <taxon>Spermatophyta</taxon>
        <taxon>Magnoliopsida</taxon>
        <taxon>Liliopsida</taxon>
        <taxon>Poales</taxon>
        <taxon>Poaceae</taxon>
        <taxon>BOP clade</taxon>
        <taxon>Pooideae</taxon>
        <taxon>Triticodae</taxon>
        <taxon>Triticeae</taxon>
        <taxon>Triticinae</taxon>
        <taxon>Triticum</taxon>
    </lineage>
</organism>
<accession>A0A8R7TER5</accession>
<sequence>GHHLPPAELRAVHGLPHALLSPFPSLVPPPPPLLPSACCPSSLLSSPLLISRRPFIRVGAAGRGGGAVEEAAATPPPQAGGLNRGAGAPPRRRGARPRLRQRPLEPLQQPPRTLRNGCEHGESGGRAHAKAPPRAGQGFGATPGLRRPSCGCCWSSSATSATTTTRSKSASASTRSSATSAPASRTKRLARPVVTSGSPE</sequence>
<feature type="compositionally biased region" description="Basic residues" evidence="1">
    <location>
        <begin position="90"/>
        <end position="101"/>
    </location>
</feature>
<dbReference type="Proteomes" id="UP000015106">
    <property type="component" value="Chromosome 2"/>
</dbReference>
<feature type="compositionally biased region" description="Low complexity" evidence="1">
    <location>
        <begin position="155"/>
        <end position="184"/>
    </location>
</feature>
<reference evidence="2" key="3">
    <citation type="submission" date="2022-06" db="UniProtKB">
        <authorList>
            <consortium name="EnsemblPlants"/>
        </authorList>
    </citation>
    <scope>IDENTIFICATION</scope>
</reference>
<name>A0A8R7TER5_TRIUA</name>
<dbReference type="Gramene" id="TuG1812G0200001702.01.T01">
    <property type="protein sequence ID" value="TuG1812G0200001702.01.T01"/>
    <property type="gene ID" value="TuG1812G0200001702.01"/>
</dbReference>
<reference evidence="3" key="1">
    <citation type="journal article" date="2013" name="Nature">
        <title>Draft genome of the wheat A-genome progenitor Triticum urartu.</title>
        <authorList>
            <person name="Ling H.Q."/>
            <person name="Zhao S."/>
            <person name="Liu D."/>
            <person name="Wang J."/>
            <person name="Sun H."/>
            <person name="Zhang C."/>
            <person name="Fan H."/>
            <person name="Li D."/>
            <person name="Dong L."/>
            <person name="Tao Y."/>
            <person name="Gao C."/>
            <person name="Wu H."/>
            <person name="Li Y."/>
            <person name="Cui Y."/>
            <person name="Guo X."/>
            <person name="Zheng S."/>
            <person name="Wang B."/>
            <person name="Yu K."/>
            <person name="Liang Q."/>
            <person name="Yang W."/>
            <person name="Lou X."/>
            <person name="Chen J."/>
            <person name="Feng M."/>
            <person name="Jian J."/>
            <person name="Zhang X."/>
            <person name="Luo G."/>
            <person name="Jiang Y."/>
            <person name="Liu J."/>
            <person name="Wang Z."/>
            <person name="Sha Y."/>
            <person name="Zhang B."/>
            <person name="Wu H."/>
            <person name="Tang D."/>
            <person name="Shen Q."/>
            <person name="Xue P."/>
            <person name="Zou S."/>
            <person name="Wang X."/>
            <person name="Liu X."/>
            <person name="Wang F."/>
            <person name="Yang Y."/>
            <person name="An X."/>
            <person name="Dong Z."/>
            <person name="Zhang K."/>
            <person name="Zhang X."/>
            <person name="Luo M.C."/>
            <person name="Dvorak J."/>
            <person name="Tong Y."/>
            <person name="Wang J."/>
            <person name="Yang H."/>
            <person name="Li Z."/>
            <person name="Wang D."/>
            <person name="Zhang A."/>
            <person name="Wang J."/>
        </authorList>
    </citation>
    <scope>NUCLEOTIDE SEQUENCE</scope>
    <source>
        <strain evidence="3">cv. G1812</strain>
    </source>
</reference>
<proteinExistence type="predicted"/>
<dbReference type="AlphaFoldDB" id="A0A8R7TER5"/>
<dbReference type="EnsemblPlants" id="TuG1812G0200001702.01.T01">
    <property type="protein sequence ID" value="TuG1812G0200001702.01.T01"/>
    <property type="gene ID" value="TuG1812G0200001702.01"/>
</dbReference>
<evidence type="ECO:0000256" key="1">
    <source>
        <dbReference type="SAM" id="MobiDB-lite"/>
    </source>
</evidence>
<protein>
    <submittedName>
        <fullName evidence="2">Uncharacterized protein</fullName>
    </submittedName>
</protein>